<dbReference type="OMA" id="LYMSSFQ"/>
<organism evidence="2 3">
    <name type="scientific">Lottia gigantea</name>
    <name type="common">Giant owl limpet</name>
    <dbReference type="NCBI Taxonomy" id="225164"/>
    <lineage>
        <taxon>Eukaryota</taxon>
        <taxon>Metazoa</taxon>
        <taxon>Spiralia</taxon>
        <taxon>Lophotrochozoa</taxon>
        <taxon>Mollusca</taxon>
        <taxon>Gastropoda</taxon>
        <taxon>Patellogastropoda</taxon>
        <taxon>Lottioidea</taxon>
        <taxon>Lottiidae</taxon>
        <taxon>Lottia</taxon>
    </lineage>
</organism>
<dbReference type="InterPro" id="IPR014044">
    <property type="entry name" value="CAP_dom"/>
</dbReference>
<dbReference type="PRINTS" id="PR00837">
    <property type="entry name" value="V5TPXLIKE"/>
</dbReference>
<dbReference type="Proteomes" id="UP000030746">
    <property type="component" value="Unassembled WGS sequence"/>
</dbReference>
<reference evidence="2 3" key="1">
    <citation type="journal article" date="2013" name="Nature">
        <title>Insights into bilaterian evolution from three spiralian genomes.</title>
        <authorList>
            <person name="Simakov O."/>
            <person name="Marletaz F."/>
            <person name="Cho S.J."/>
            <person name="Edsinger-Gonzales E."/>
            <person name="Havlak P."/>
            <person name="Hellsten U."/>
            <person name="Kuo D.H."/>
            <person name="Larsson T."/>
            <person name="Lv J."/>
            <person name="Arendt D."/>
            <person name="Savage R."/>
            <person name="Osoegawa K."/>
            <person name="de Jong P."/>
            <person name="Grimwood J."/>
            <person name="Chapman J.A."/>
            <person name="Shapiro H."/>
            <person name="Aerts A."/>
            <person name="Otillar R.P."/>
            <person name="Terry A.Y."/>
            <person name="Boore J.L."/>
            <person name="Grigoriev I.V."/>
            <person name="Lindberg D.R."/>
            <person name="Seaver E.C."/>
            <person name="Weisblat D.A."/>
            <person name="Putnam N.H."/>
            <person name="Rokhsar D.S."/>
        </authorList>
    </citation>
    <scope>NUCLEOTIDE SEQUENCE [LARGE SCALE GENOMIC DNA]</scope>
</reference>
<protein>
    <recommendedName>
        <fullName evidence="1">SCP domain-containing protein</fullName>
    </recommendedName>
</protein>
<keyword evidence="3" id="KW-1185">Reference proteome</keyword>
<dbReference type="HOGENOM" id="CLU_072163_0_0_1"/>
<feature type="domain" description="SCP" evidence="1">
    <location>
        <begin position="57"/>
        <end position="202"/>
    </location>
</feature>
<dbReference type="STRING" id="225164.V4B6J8"/>
<dbReference type="GeneID" id="20245588"/>
<dbReference type="CTD" id="20245588"/>
<accession>V4B6J8</accession>
<dbReference type="AlphaFoldDB" id="V4B6J8"/>
<dbReference type="Pfam" id="PF00188">
    <property type="entry name" value="CAP"/>
    <property type="match status" value="1"/>
</dbReference>
<evidence type="ECO:0000313" key="2">
    <source>
        <dbReference type="EMBL" id="ESO84184.1"/>
    </source>
</evidence>
<dbReference type="OrthoDB" id="10043185at2759"/>
<proteinExistence type="predicted"/>
<dbReference type="RefSeq" id="XP_009065305.1">
    <property type="nucleotide sequence ID" value="XM_009067057.1"/>
</dbReference>
<gene>
    <name evidence="2" type="ORF">LOTGIDRAFT_203268</name>
</gene>
<dbReference type="SMART" id="SM00198">
    <property type="entry name" value="SCP"/>
    <property type="match status" value="1"/>
</dbReference>
<dbReference type="PANTHER" id="PTHR10334">
    <property type="entry name" value="CYSTEINE-RICH SECRETORY PROTEIN-RELATED"/>
    <property type="match status" value="1"/>
</dbReference>
<dbReference type="EMBL" id="KB203566">
    <property type="protein sequence ID" value="ESO84184.1"/>
    <property type="molecule type" value="Genomic_DNA"/>
</dbReference>
<dbReference type="InterPro" id="IPR035940">
    <property type="entry name" value="CAP_sf"/>
</dbReference>
<dbReference type="SUPFAM" id="SSF55797">
    <property type="entry name" value="PR-1-like"/>
    <property type="match status" value="1"/>
</dbReference>
<evidence type="ECO:0000259" key="1">
    <source>
        <dbReference type="SMART" id="SM00198"/>
    </source>
</evidence>
<dbReference type="KEGG" id="lgi:LOTGIDRAFT_203268"/>
<evidence type="ECO:0000313" key="3">
    <source>
        <dbReference type="Proteomes" id="UP000030746"/>
    </source>
</evidence>
<sequence length="296" mass="32431">MIYLKAAILIEIAVCCYGFLLSSVLHKRQVCSYAEISADHTMCISSDVGKAVAVDASAKKEIVDRHNKLRSEVTPAASGMVKMVWDDELAKIAEKWAKQCKFGHDNYKKRATKAYPSVFIGQNGAFDTVTWTEAIDEWYSEKKSFVHGKGSKDGGVIGHYTQVVNDNAVRVGCGRADCPPGSDENFQKTTWFCNYARGQLTSEFPNPYSLGTPCSSCSGNCDQSLKLCDCGGKICQNDGTMQYDTCTCKCSALYTGADCTQVNCKADEASCPLYQTDWCTVYANIPEECPHKCGLC</sequence>
<name>V4B6J8_LOTGI</name>
<dbReference type="InterPro" id="IPR001283">
    <property type="entry name" value="CRISP-related"/>
</dbReference>
<dbReference type="Gene3D" id="3.40.33.10">
    <property type="entry name" value="CAP"/>
    <property type="match status" value="1"/>
</dbReference>